<feature type="transmembrane region" description="Helical" evidence="9">
    <location>
        <begin position="65"/>
        <end position="87"/>
    </location>
</feature>
<keyword evidence="7 9" id="KW-1133">Transmembrane helix</keyword>
<dbReference type="Pfam" id="PF00528">
    <property type="entry name" value="BPD_transp_1"/>
    <property type="match status" value="1"/>
</dbReference>
<evidence type="ECO:0000256" key="8">
    <source>
        <dbReference type="ARBA" id="ARBA00023136"/>
    </source>
</evidence>
<dbReference type="InterPro" id="IPR035906">
    <property type="entry name" value="MetI-like_sf"/>
</dbReference>
<evidence type="ECO:0000256" key="4">
    <source>
        <dbReference type="ARBA" id="ARBA00022475"/>
    </source>
</evidence>
<evidence type="ECO:0000259" key="10">
    <source>
        <dbReference type="PROSITE" id="PS50928"/>
    </source>
</evidence>
<accession>A0A385YPB8</accession>
<dbReference type="KEGG" id="paek:D3873_01165"/>
<comment type="similarity">
    <text evidence="2">Belongs to the binding-protein-dependent transport system permease family. HisMQ subfamily.</text>
</comment>
<dbReference type="GO" id="GO:0043190">
    <property type="term" value="C:ATP-binding cassette (ABC) transporter complex"/>
    <property type="evidence" value="ECO:0007669"/>
    <property type="project" value="InterPro"/>
</dbReference>
<dbReference type="Proteomes" id="UP000265725">
    <property type="component" value="Chromosome"/>
</dbReference>
<dbReference type="InterPro" id="IPR000515">
    <property type="entry name" value="MetI-like"/>
</dbReference>
<dbReference type="InterPro" id="IPR043429">
    <property type="entry name" value="ArtM/GltK/GlnP/TcyL/YhdX-like"/>
</dbReference>
<sequence>MDFLDAIRWDIVWNYRDLFIRGLWITLSLTLLGYIGGIILGLLLGMGKLSKKKWIYYPSKYYVDFFRGTPLLVQILLIHLAIIPTIFGHSLGYFVSGVTALVLNSAAYNAEIIRAGIQSIDKGQSEAARSLGMTSKMSMRYIILPQALRRMIPPLGNELIALLKDSSLVTVIAANDILYAGKVVAGAYARFWEPYITVAILYLLLTYVFGKIITYVEKRFSNSYVPPKKKTISVTDRGRVGGIGR</sequence>
<evidence type="ECO:0000256" key="1">
    <source>
        <dbReference type="ARBA" id="ARBA00004651"/>
    </source>
</evidence>
<dbReference type="InterPro" id="IPR010065">
    <property type="entry name" value="AA_ABC_transptr_permease_3TM"/>
</dbReference>
<evidence type="ECO:0000313" key="11">
    <source>
        <dbReference type="EMBL" id="AYC28545.1"/>
    </source>
</evidence>
<dbReference type="GO" id="GO:0006865">
    <property type="term" value="P:amino acid transport"/>
    <property type="evidence" value="ECO:0007669"/>
    <property type="project" value="UniProtKB-KW"/>
</dbReference>
<dbReference type="PANTHER" id="PTHR30614">
    <property type="entry name" value="MEMBRANE COMPONENT OF AMINO ACID ABC TRANSPORTER"/>
    <property type="match status" value="1"/>
</dbReference>
<dbReference type="NCBIfam" id="TIGR01726">
    <property type="entry name" value="HEQRo_perm_3TM"/>
    <property type="match status" value="1"/>
</dbReference>
<dbReference type="PROSITE" id="PS50928">
    <property type="entry name" value="ABC_TM1"/>
    <property type="match status" value="1"/>
</dbReference>
<name>A0A385YPB8_9BACL</name>
<evidence type="ECO:0000313" key="12">
    <source>
        <dbReference type="Proteomes" id="UP000265725"/>
    </source>
</evidence>
<dbReference type="GO" id="GO:0022857">
    <property type="term" value="F:transmembrane transporter activity"/>
    <property type="evidence" value="ECO:0007669"/>
    <property type="project" value="InterPro"/>
</dbReference>
<evidence type="ECO:0000256" key="5">
    <source>
        <dbReference type="ARBA" id="ARBA00022692"/>
    </source>
</evidence>
<proteinExistence type="inferred from homology"/>
<keyword evidence="4" id="KW-1003">Cell membrane</keyword>
<comment type="subcellular location">
    <subcellularLocation>
        <location evidence="1 9">Cell membrane</location>
        <topology evidence="1 9">Multi-pass membrane protein</topology>
    </subcellularLocation>
</comment>
<evidence type="ECO:0000256" key="7">
    <source>
        <dbReference type="ARBA" id="ARBA00022989"/>
    </source>
</evidence>
<evidence type="ECO:0000256" key="3">
    <source>
        <dbReference type="ARBA" id="ARBA00022448"/>
    </source>
</evidence>
<dbReference type="FunFam" id="1.10.3720.10:FF:000033">
    <property type="entry name" value="Polar amino acid ABC transporter permease"/>
    <property type="match status" value="1"/>
</dbReference>
<keyword evidence="5 9" id="KW-0812">Transmembrane</keyword>
<feature type="domain" description="ABC transmembrane type-1" evidence="10">
    <location>
        <begin position="23"/>
        <end position="213"/>
    </location>
</feature>
<evidence type="ECO:0000256" key="6">
    <source>
        <dbReference type="ARBA" id="ARBA00022970"/>
    </source>
</evidence>
<keyword evidence="6" id="KW-0029">Amino-acid transport</keyword>
<feature type="transmembrane region" description="Helical" evidence="9">
    <location>
        <begin position="195"/>
        <end position="216"/>
    </location>
</feature>
<dbReference type="AlphaFoldDB" id="A0A385YPB8"/>
<dbReference type="CDD" id="cd06261">
    <property type="entry name" value="TM_PBP2"/>
    <property type="match status" value="1"/>
</dbReference>
<dbReference type="OrthoDB" id="9805999at2"/>
<dbReference type="Gene3D" id="1.10.3720.10">
    <property type="entry name" value="MetI-like"/>
    <property type="match status" value="1"/>
</dbReference>
<protein>
    <submittedName>
        <fullName evidence="11">Amino acid ABC transporter permease</fullName>
    </submittedName>
</protein>
<feature type="transmembrane region" description="Helical" evidence="9">
    <location>
        <begin position="23"/>
        <end position="44"/>
    </location>
</feature>
<dbReference type="RefSeq" id="WP_119882290.1">
    <property type="nucleotide sequence ID" value="NZ_CP032418.1"/>
</dbReference>
<keyword evidence="3 9" id="KW-0813">Transport</keyword>
<organism evidence="11 12">
    <name type="scientific">Paenisporosarcina cavernae</name>
    <dbReference type="NCBI Taxonomy" id="2320858"/>
    <lineage>
        <taxon>Bacteria</taxon>
        <taxon>Bacillati</taxon>
        <taxon>Bacillota</taxon>
        <taxon>Bacilli</taxon>
        <taxon>Bacillales</taxon>
        <taxon>Caryophanaceae</taxon>
        <taxon>Paenisporosarcina</taxon>
    </lineage>
</organism>
<evidence type="ECO:0000256" key="9">
    <source>
        <dbReference type="RuleBase" id="RU363032"/>
    </source>
</evidence>
<dbReference type="EMBL" id="CP032418">
    <property type="protein sequence ID" value="AYC28545.1"/>
    <property type="molecule type" value="Genomic_DNA"/>
</dbReference>
<evidence type="ECO:0000256" key="2">
    <source>
        <dbReference type="ARBA" id="ARBA00010072"/>
    </source>
</evidence>
<gene>
    <name evidence="11" type="ORF">D3873_01165</name>
</gene>
<keyword evidence="12" id="KW-1185">Reference proteome</keyword>
<dbReference type="SUPFAM" id="SSF161098">
    <property type="entry name" value="MetI-like"/>
    <property type="match status" value="1"/>
</dbReference>
<reference evidence="12" key="1">
    <citation type="submission" date="2018-09" db="EMBL/GenBank/DDBJ databases">
        <authorList>
            <person name="Zhu H."/>
        </authorList>
    </citation>
    <scope>NUCLEOTIDE SEQUENCE [LARGE SCALE GENOMIC DNA]</scope>
    <source>
        <strain evidence="12">K2R23-3</strain>
    </source>
</reference>
<dbReference type="PANTHER" id="PTHR30614:SF20">
    <property type="entry name" value="GLUTAMINE TRANSPORT SYSTEM PERMEASE PROTEIN GLNP"/>
    <property type="match status" value="1"/>
</dbReference>
<keyword evidence="8 9" id="KW-0472">Membrane</keyword>